<dbReference type="InterPro" id="IPR003593">
    <property type="entry name" value="AAA+_ATPase"/>
</dbReference>
<dbReference type="SMART" id="SM00382">
    <property type="entry name" value="AAA"/>
    <property type="match status" value="1"/>
</dbReference>
<dbReference type="Proteomes" id="UP000741282">
    <property type="component" value="Unassembled WGS sequence"/>
</dbReference>
<dbReference type="AlphaFoldDB" id="A0A955KWX6"/>
<gene>
    <name evidence="5" type="ORF">KC685_01040</name>
</gene>
<dbReference type="Pfam" id="PF00005">
    <property type="entry name" value="ABC_tran"/>
    <property type="match status" value="1"/>
</dbReference>
<keyword evidence="3 5" id="KW-0067">ATP-binding</keyword>
<evidence type="ECO:0000259" key="4">
    <source>
        <dbReference type="PROSITE" id="PS50893"/>
    </source>
</evidence>
<dbReference type="PANTHER" id="PTHR42788">
    <property type="entry name" value="TAURINE IMPORT ATP-BINDING PROTEIN-RELATED"/>
    <property type="match status" value="1"/>
</dbReference>
<dbReference type="SUPFAM" id="SSF52540">
    <property type="entry name" value="P-loop containing nucleoside triphosphate hydrolases"/>
    <property type="match status" value="1"/>
</dbReference>
<dbReference type="InterPro" id="IPR027417">
    <property type="entry name" value="P-loop_NTPase"/>
</dbReference>
<sequence>MGDSNEPILKVKDLGVVFNDIKLGLIALESITFDVKESEFVSIIGPSGCGKSTLFKLLADLIDSDGINAGISGNIEVLGHSPEYARKNRKLGVVFQKPTLLEWRDIRSNVALPLEIMRVNRSEIKQRVDELLAMVGLESYGSFRPSQLSGGMQQRISIARALAYDPDILLMDEPFSALDEIKRREMNDSLLRIWKQTGKTILFVTHSIQEAVYLSERIIVLSERPGKVKDILEIPMKYPRDKYLDSDQYFDLQNKVRHALSK</sequence>
<dbReference type="GO" id="GO:0016887">
    <property type="term" value="F:ATP hydrolysis activity"/>
    <property type="evidence" value="ECO:0007669"/>
    <property type="project" value="InterPro"/>
</dbReference>
<feature type="domain" description="ABC transporter" evidence="4">
    <location>
        <begin position="9"/>
        <end position="248"/>
    </location>
</feature>
<proteinExistence type="predicted"/>
<evidence type="ECO:0000256" key="2">
    <source>
        <dbReference type="ARBA" id="ARBA00022741"/>
    </source>
</evidence>
<protein>
    <submittedName>
        <fullName evidence="5">ABC transporter ATP-binding protein</fullName>
    </submittedName>
</protein>
<keyword evidence="2" id="KW-0547">Nucleotide-binding</keyword>
<comment type="caution">
    <text evidence="5">The sequence shown here is derived from an EMBL/GenBank/DDBJ whole genome shotgun (WGS) entry which is preliminary data.</text>
</comment>
<dbReference type="EMBL" id="JAGQLN010000003">
    <property type="protein sequence ID" value="MCA9376488.1"/>
    <property type="molecule type" value="Genomic_DNA"/>
</dbReference>
<dbReference type="InterPro" id="IPR003439">
    <property type="entry name" value="ABC_transporter-like_ATP-bd"/>
</dbReference>
<dbReference type="InterPro" id="IPR050166">
    <property type="entry name" value="ABC_transporter_ATP-bind"/>
</dbReference>
<dbReference type="PROSITE" id="PS00211">
    <property type="entry name" value="ABC_TRANSPORTER_1"/>
    <property type="match status" value="1"/>
</dbReference>
<reference evidence="5" key="1">
    <citation type="submission" date="2020-04" db="EMBL/GenBank/DDBJ databases">
        <authorList>
            <person name="Zhang T."/>
        </authorList>
    </citation>
    <scope>NUCLEOTIDE SEQUENCE</scope>
    <source>
        <strain evidence="5">HKST-UBA17</strain>
    </source>
</reference>
<keyword evidence="1" id="KW-0813">Transport</keyword>
<evidence type="ECO:0000256" key="1">
    <source>
        <dbReference type="ARBA" id="ARBA00022448"/>
    </source>
</evidence>
<name>A0A955KWX6_9BACT</name>
<dbReference type="Gene3D" id="3.40.50.300">
    <property type="entry name" value="P-loop containing nucleotide triphosphate hydrolases"/>
    <property type="match status" value="1"/>
</dbReference>
<dbReference type="PROSITE" id="PS50893">
    <property type="entry name" value="ABC_TRANSPORTER_2"/>
    <property type="match status" value="1"/>
</dbReference>
<dbReference type="PANTHER" id="PTHR42788:SF13">
    <property type="entry name" value="ALIPHATIC SULFONATES IMPORT ATP-BINDING PROTEIN SSUB"/>
    <property type="match status" value="1"/>
</dbReference>
<evidence type="ECO:0000256" key="3">
    <source>
        <dbReference type="ARBA" id="ARBA00022840"/>
    </source>
</evidence>
<organism evidence="5 6">
    <name type="scientific">Candidatus Dojkabacteria bacterium</name>
    <dbReference type="NCBI Taxonomy" id="2099670"/>
    <lineage>
        <taxon>Bacteria</taxon>
        <taxon>Candidatus Dojkabacteria</taxon>
    </lineage>
</organism>
<dbReference type="CDD" id="cd03293">
    <property type="entry name" value="ABC_NrtD_SsuB_transporters"/>
    <property type="match status" value="1"/>
</dbReference>
<evidence type="ECO:0000313" key="5">
    <source>
        <dbReference type="EMBL" id="MCA9376488.1"/>
    </source>
</evidence>
<accession>A0A955KWX6</accession>
<dbReference type="GO" id="GO:0005524">
    <property type="term" value="F:ATP binding"/>
    <property type="evidence" value="ECO:0007669"/>
    <property type="project" value="UniProtKB-KW"/>
</dbReference>
<dbReference type="InterPro" id="IPR017871">
    <property type="entry name" value="ABC_transporter-like_CS"/>
</dbReference>
<reference evidence="5" key="2">
    <citation type="journal article" date="2021" name="Microbiome">
        <title>Successional dynamics and alternative stable states in a saline activated sludge microbial community over 9 years.</title>
        <authorList>
            <person name="Wang Y."/>
            <person name="Ye J."/>
            <person name="Ju F."/>
            <person name="Liu L."/>
            <person name="Boyd J.A."/>
            <person name="Deng Y."/>
            <person name="Parks D.H."/>
            <person name="Jiang X."/>
            <person name="Yin X."/>
            <person name="Woodcroft B.J."/>
            <person name="Tyson G.W."/>
            <person name="Hugenholtz P."/>
            <person name="Polz M.F."/>
            <person name="Zhang T."/>
        </authorList>
    </citation>
    <scope>NUCLEOTIDE SEQUENCE</scope>
    <source>
        <strain evidence="5">HKST-UBA17</strain>
    </source>
</reference>
<evidence type="ECO:0000313" key="6">
    <source>
        <dbReference type="Proteomes" id="UP000741282"/>
    </source>
</evidence>